<comment type="caution">
    <text evidence="2">The sequence shown here is derived from an EMBL/GenBank/DDBJ whole genome shotgun (WGS) entry which is preliminary data.</text>
</comment>
<proteinExistence type="predicted"/>
<evidence type="ECO:0000313" key="2">
    <source>
        <dbReference type="EMBL" id="KAJ7772363.1"/>
    </source>
</evidence>
<reference evidence="2" key="1">
    <citation type="submission" date="2023-03" db="EMBL/GenBank/DDBJ databases">
        <title>Massive genome expansion in bonnet fungi (Mycena s.s.) driven by repeated elements and novel gene families across ecological guilds.</title>
        <authorList>
            <consortium name="Lawrence Berkeley National Laboratory"/>
            <person name="Harder C.B."/>
            <person name="Miyauchi S."/>
            <person name="Viragh M."/>
            <person name="Kuo A."/>
            <person name="Thoen E."/>
            <person name="Andreopoulos B."/>
            <person name="Lu D."/>
            <person name="Skrede I."/>
            <person name="Drula E."/>
            <person name="Henrissat B."/>
            <person name="Morin E."/>
            <person name="Kohler A."/>
            <person name="Barry K."/>
            <person name="LaButti K."/>
            <person name="Morin E."/>
            <person name="Salamov A."/>
            <person name="Lipzen A."/>
            <person name="Mereny Z."/>
            <person name="Hegedus B."/>
            <person name="Baldrian P."/>
            <person name="Stursova M."/>
            <person name="Weitz H."/>
            <person name="Taylor A."/>
            <person name="Grigoriev I.V."/>
            <person name="Nagy L.G."/>
            <person name="Martin F."/>
            <person name="Kauserud H."/>
        </authorList>
    </citation>
    <scope>NUCLEOTIDE SEQUENCE</scope>
    <source>
        <strain evidence="2">CBHHK182m</strain>
    </source>
</reference>
<name>A0AAD7JUY3_9AGAR</name>
<evidence type="ECO:0000256" key="1">
    <source>
        <dbReference type="SAM" id="MobiDB-lite"/>
    </source>
</evidence>
<feature type="compositionally biased region" description="Low complexity" evidence="1">
    <location>
        <begin position="80"/>
        <end position="108"/>
    </location>
</feature>
<organism evidence="2 3">
    <name type="scientific">Mycena metata</name>
    <dbReference type="NCBI Taxonomy" id="1033252"/>
    <lineage>
        <taxon>Eukaryota</taxon>
        <taxon>Fungi</taxon>
        <taxon>Dikarya</taxon>
        <taxon>Basidiomycota</taxon>
        <taxon>Agaricomycotina</taxon>
        <taxon>Agaricomycetes</taxon>
        <taxon>Agaricomycetidae</taxon>
        <taxon>Agaricales</taxon>
        <taxon>Marasmiineae</taxon>
        <taxon>Mycenaceae</taxon>
        <taxon>Mycena</taxon>
    </lineage>
</organism>
<dbReference type="Proteomes" id="UP001215598">
    <property type="component" value="Unassembled WGS sequence"/>
</dbReference>
<dbReference type="AlphaFoldDB" id="A0AAD7JUY3"/>
<feature type="compositionally biased region" description="Low complexity" evidence="1">
    <location>
        <begin position="117"/>
        <end position="127"/>
    </location>
</feature>
<feature type="region of interest" description="Disordered" evidence="1">
    <location>
        <begin position="1"/>
        <end position="158"/>
    </location>
</feature>
<evidence type="ECO:0000313" key="3">
    <source>
        <dbReference type="Proteomes" id="UP001215598"/>
    </source>
</evidence>
<feature type="compositionally biased region" description="Low complexity" evidence="1">
    <location>
        <begin position="36"/>
        <end position="46"/>
    </location>
</feature>
<gene>
    <name evidence="2" type="ORF">B0H16DRAFT_1513228</name>
</gene>
<keyword evidence="3" id="KW-1185">Reference proteome</keyword>
<sequence length="185" mass="20730">MTEYDYSEEGRRRQIETRNRITRWVRSTESSHELTSPFSASYHSGSSGSGRRHSRSTRSHHAPTHRAHQSYLQSQTPSHSAYSDSTSRYHSSSSHSSSRTSTVFPSHSISQAPVSLRSSSAPHAPLHSSHRPSHHSSRHHSHHHPPSRTYIVSPPPSAQHYRASGVIILPRHGQAPRVVVRGMFS</sequence>
<accession>A0AAD7JUY3</accession>
<protein>
    <submittedName>
        <fullName evidence="2">Uncharacterized protein</fullName>
    </submittedName>
</protein>
<feature type="compositionally biased region" description="Basic and acidic residues" evidence="1">
    <location>
        <begin position="8"/>
        <end position="19"/>
    </location>
</feature>
<feature type="compositionally biased region" description="Basic residues" evidence="1">
    <location>
        <begin position="128"/>
        <end position="146"/>
    </location>
</feature>
<feature type="compositionally biased region" description="Basic residues" evidence="1">
    <location>
        <begin position="50"/>
        <end position="68"/>
    </location>
</feature>
<feature type="compositionally biased region" description="Polar residues" evidence="1">
    <location>
        <begin position="70"/>
        <end position="79"/>
    </location>
</feature>
<dbReference type="EMBL" id="JARKIB010000014">
    <property type="protein sequence ID" value="KAJ7772363.1"/>
    <property type="molecule type" value="Genomic_DNA"/>
</dbReference>